<dbReference type="OrthoDB" id="9803188at2"/>
<dbReference type="EMBL" id="LNYY01000019">
    <property type="protein sequence ID" value="KTD68222.1"/>
    <property type="molecule type" value="Genomic_DNA"/>
</dbReference>
<gene>
    <name evidence="3" type="ORF">Lste_1380</name>
</gene>
<accession>A0A0W0ZH90</accession>
<dbReference type="GO" id="GO:0015074">
    <property type="term" value="P:DNA integration"/>
    <property type="evidence" value="ECO:0007669"/>
    <property type="project" value="InterPro"/>
</dbReference>
<dbReference type="InterPro" id="IPR010998">
    <property type="entry name" value="Integrase_recombinase_N"/>
</dbReference>
<evidence type="ECO:0000313" key="4">
    <source>
        <dbReference type="Proteomes" id="UP000054926"/>
    </source>
</evidence>
<keyword evidence="4" id="KW-1185">Reference proteome</keyword>
<protein>
    <recommendedName>
        <fullName evidence="2">Integrase SAM-like N-terminal domain-containing protein</fullName>
    </recommendedName>
</protein>
<evidence type="ECO:0000259" key="2">
    <source>
        <dbReference type="Pfam" id="PF02899"/>
    </source>
</evidence>
<keyword evidence="1" id="KW-0238">DNA-binding</keyword>
<dbReference type="PATRIC" id="fig|947033.5.peg.1469"/>
<feature type="domain" description="Integrase SAM-like N-terminal" evidence="2">
    <location>
        <begin position="18"/>
        <end position="72"/>
    </location>
</feature>
<dbReference type="Gene3D" id="1.10.150.130">
    <property type="match status" value="1"/>
</dbReference>
<organism evidence="3 4">
    <name type="scientific">Legionella steelei</name>
    <dbReference type="NCBI Taxonomy" id="947033"/>
    <lineage>
        <taxon>Bacteria</taxon>
        <taxon>Pseudomonadati</taxon>
        <taxon>Pseudomonadota</taxon>
        <taxon>Gammaproteobacteria</taxon>
        <taxon>Legionellales</taxon>
        <taxon>Legionellaceae</taxon>
        <taxon>Legionella</taxon>
    </lineage>
</organism>
<evidence type="ECO:0000313" key="3">
    <source>
        <dbReference type="EMBL" id="KTD68222.1"/>
    </source>
</evidence>
<sequence>MKKSWLVLDNEYKPIKHITEFIKYLRNVDKSPCTIKGYAHSLKLYWEFLAAHEIDWTVINIGILAKFVGWLRTCENEM</sequence>
<evidence type="ECO:0000256" key="1">
    <source>
        <dbReference type="ARBA" id="ARBA00023125"/>
    </source>
</evidence>
<dbReference type="Pfam" id="PF02899">
    <property type="entry name" value="Phage_int_SAM_1"/>
    <property type="match status" value="1"/>
</dbReference>
<comment type="caution">
    <text evidence="3">The sequence shown here is derived from an EMBL/GenBank/DDBJ whole genome shotgun (WGS) entry which is preliminary data.</text>
</comment>
<dbReference type="Proteomes" id="UP000054926">
    <property type="component" value="Unassembled WGS sequence"/>
</dbReference>
<name>A0A0W0ZH90_9GAMM</name>
<dbReference type="InterPro" id="IPR004107">
    <property type="entry name" value="Integrase_SAM-like_N"/>
</dbReference>
<dbReference type="AlphaFoldDB" id="A0A0W0ZH90"/>
<reference evidence="3 4" key="1">
    <citation type="submission" date="2015-11" db="EMBL/GenBank/DDBJ databases">
        <title>Genomic analysis of 38 Legionella species identifies large and diverse effector repertoires.</title>
        <authorList>
            <person name="Burstein D."/>
            <person name="Amaro F."/>
            <person name="Zusman T."/>
            <person name="Lifshitz Z."/>
            <person name="Cohen O."/>
            <person name="Gilbert J.A."/>
            <person name="Pupko T."/>
            <person name="Shuman H.A."/>
            <person name="Segal G."/>
        </authorList>
    </citation>
    <scope>NUCLEOTIDE SEQUENCE [LARGE SCALE GENOMIC DNA]</scope>
    <source>
        <strain evidence="3 4">IMVS3376</strain>
    </source>
</reference>
<dbReference type="GO" id="GO:0003677">
    <property type="term" value="F:DNA binding"/>
    <property type="evidence" value="ECO:0007669"/>
    <property type="project" value="UniProtKB-KW"/>
</dbReference>
<dbReference type="STRING" id="947033.Lste_1380"/>
<proteinExistence type="predicted"/>
<dbReference type="RefSeq" id="WP_058510336.1">
    <property type="nucleotide sequence ID" value="NZ_LNYY01000019.1"/>
</dbReference>